<accession>A0A6C2TW79</accession>
<proteinExistence type="predicted"/>
<dbReference type="Gene3D" id="3.40.50.450">
    <property type="match status" value="1"/>
</dbReference>
<keyword evidence="2" id="KW-1185">Reference proteome</keyword>
<dbReference type="Proteomes" id="UP000366872">
    <property type="component" value="Unassembled WGS sequence"/>
</dbReference>
<organism evidence="1 2">
    <name type="scientific">Pontiella desulfatans</name>
    <dbReference type="NCBI Taxonomy" id="2750659"/>
    <lineage>
        <taxon>Bacteria</taxon>
        <taxon>Pseudomonadati</taxon>
        <taxon>Kiritimatiellota</taxon>
        <taxon>Kiritimatiellia</taxon>
        <taxon>Kiritimatiellales</taxon>
        <taxon>Pontiellaceae</taxon>
        <taxon>Pontiella</taxon>
    </lineage>
</organism>
<sequence>MPITKIISSGTAGPERGALDGALEYGVDLEGWCPKNKQPTGDNIPEGFKLWELDYESEEARPIPNVIESDAILLFTHGTISGDTLKIIEYCRKARRPFERIDLLRTGRLKAIQLISRWLLGTGDNDYDDYVATPPENCILYVTGDRESKSPGIQQEVYLLMRELLNEVNGFWLYPIGEE</sequence>
<dbReference type="EMBL" id="CAAHFG010000001">
    <property type="protein sequence ID" value="VGO11869.1"/>
    <property type="molecule type" value="Genomic_DNA"/>
</dbReference>
<evidence type="ECO:0000313" key="1">
    <source>
        <dbReference type="EMBL" id="VGO11869.1"/>
    </source>
</evidence>
<dbReference type="AlphaFoldDB" id="A0A6C2TW79"/>
<gene>
    <name evidence="1" type="ORF">PDESU_00416</name>
</gene>
<reference evidence="1 2" key="1">
    <citation type="submission" date="2019-04" db="EMBL/GenBank/DDBJ databases">
        <authorList>
            <person name="Van Vliet M D."/>
        </authorList>
    </citation>
    <scope>NUCLEOTIDE SEQUENCE [LARGE SCALE GENOMIC DNA]</scope>
    <source>
        <strain evidence="1 2">F1</strain>
    </source>
</reference>
<evidence type="ECO:0008006" key="3">
    <source>
        <dbReference type="Google" id="ProtNLM"/>
    </source>
</evidence>
<name>A0A6C2TW79_PONDE</name>
<dbReference type="InterPro" id="IPR024755">
    <property type="entry name" value="cpYpsA"/>
</dbReference>
<evidence type="ECO:0000313" key="2">
    <source>
        <dbReference type="Proteomes" id="UP000366872"/>
    </source>
</evidence>
<dbReference type="Pfam" id="PF12694">
    <property type="entry name" value="cpYpsA"/>
    <property type="match status" value="1"/>
</dbReference>
<dbReference type="RefSeq" id="WP_136077585.1">
    <property type="nucleotide sequence ID" value="NZ_CAAHFG010000001.1"/>
</dbReference>
<protein>
    <recommendedName>
        <fullName evidence="3">Molybdenum carrier</fullName>
    </recommendedName>
</protein>